<comment type="caution">
    <text evidence="2">The sequence shown here is derived from an EMBL/GenBank/DDBJ whole genome shotgun (WGS) entry which is preliminary data.</text>
</comment>
<evidence type="ECO:0000313" key="2">
    <source>
        <dbReference type="EMBL" id="GHE09203.1"/>
    </source>
</evidence>
<accession>A0A918YM50</accession>
<feature type="compositionally biased region" description="Polar residues" evidence="1">
    <location>
        <begin position="68"/>
        <end position="97"/>
    </location>
</feature>
<sequence length="234" mass="25840">MTGQIKTRHPLPNGTRVTHINQEWARRLPGGTATILDRQGPWPDGSWEYLVRTTGDFSRQPSPDNPESRTTWWPSYATTPATTNRIPMNDRTPATDSTEQEARSLHEFLTHGLTTFGGDAQQARITYGFSSLWAFSSPEVRRYLLLLVAWEARDTAANDNQYPSTAGQYAQAFTQYAAEWARQNPGSTADAFCTGQHSAYIAAGSLAFDRDDLEVSLETALLLSARAPQTGAGQ</sequence>
<proteinExistence type="predicted"/>
<feature type="region of interest" description="Disordered" evidence="1">
    <location>
        <begin position="55"/>
        <end position="102"/>
    </location>
</feature>
<dbReference type="Proteomes" id="UP000655443">
    <property type="component" value="Unassembled WGS sequence"/>
</dbReference>
<evidence type="ECO:0000256" key="1">
    <source>
        <dbReference type="SAM" id="MobiDB-lite"/>
    </source>
</evidence>
<protein>
    <submittedName>
        <fullName evidence="2">Uncharacterized protein</fullName>
    </submittedName>
</protein>
<dbReference type="AlphaFoldDB" id="A0A918YM50"/>
<keyword evidence="3" id="KW-1185">Reference proteome</keyword>
<dbReference type="RefSeq" id="WP_189956808.1">
    <property type="nucleotide sequence ID" value="NZ_BMVG01000019.1"/>
</dbReference>
<reference evidence="2" key="2">
    <citation type="submission" date="2020-09" db="EMBL/GenBank/DDBJ databases">
        <authorList>
            <person name="Sun Q."/>
            <person name="Ohkuma M."/>
        </authorList>
    </citation>
    <scope>NUCLEOTIDE SEQUENCE</scope>
    <source>
        <strain evidence="2">JCM 4714</strain>
    </source>
</reference>
<gene>
    <name evidence="2" type="ORF">GCM10010339_60670</name>
</gene>
<organism evidence="2 3">
    <name type="scientific">Streptomyces alanosinicus</name>
    <dbReference type="NCBI Taxonomy" id="68171"/>
    <lineage>
        <taxon>Bacteria</taxon>
        <taxon>Bacillati</taxon>
        <taxon>Actinomycetota</taxon>
        <taxon>Actinomycetes</taxon>
        <taxon>Kitasatosporales</taxon>
        <taxon>Streptomycetaceae</taxon>
        <taxon>Streptomyces</taxon>
    </lineage>
</organism>
<evidence type="ECO:0000313" key="3">
    <source>
        <dbReference type="Proteomes" id="UP000655443"/>
    </source>
</evidence>
<dbReference type="EMBL" id="BMVG01000019">
    <property type="protein sequence ID" value="GHE09203.1"/>
    <property type="molecule type" value="Genomic_DNA"/>
</dbReference>
<reference evidence="2" key="1">
    <citation type="journal article" date="2014" name="Int. J. Syst. Evol. Microbiol.">
        <title>Complete genome sequence of Corynebacterium casei LMG S-19264T (=DSM 44701T), isolated from a smear-ripened cheese.</title>
        <authorList>
            <consortium name="US DOE Joint Genome Institute (JGI-PGF)"/>
            <person name="Walter F."/>
            <person name="Albersmeier A."/>
            <person name="Kalinowski J."/>
            <person name="Ruckert C."/>
        </authorList>
    </citation>
    <scope>NUCLEOTIDE SEQUENCE</scope>
    <source>
        <strain evidence="2">JCM 4714</strain>
    </source>
</reference>
<name>A0A918YM50_9ACTN</name>